<evidence type="ECO:0000313" key="1">
    <source>
        <dbReference type="EMBL" id="KOO22930.1"/>
    </source>
</evidence>
<organism evidence="1 2">
    <name type="scientific">Chrysochromulina tobinii</name>
    <dbReference type="NCBI Taxonomy" id="1460289"/>
    <lineage>
        <taxon>Eukaryota</taxon>
        <taxon>Haptista</taxon>
        <taxon>Haptophyta</taxon>
        <taxon>Prymnesiophyceae</taxon>
        <taxon>Prymnesiales</taxon>
        <taxon>Chrysochromulinaceae</taxon>
        <taxon>Chrysochromulina</taxon>
    </lineage>
</organism>
<name>A0A0M0J8X4_9EUKA</name>
<dbReference type="AlphaFoldDB" id="A0A0M0J8X4"/>
<evidence type="ECO:0000313" key="2">
    <source>
        <dbReference type="Proteomes" id="UP000037460"/>
    </source>
</evidence>
<keyword evidence="2" id="KW-1185">Reference proteome</keyword>
<protein>
    <submittedName>
        <fullName evidence="1">Uncharacterized protein</fullName>
    </submittedName>
</protein>
<reference evidence="2" key="1">
    <citation type="journal article" date="2015" name="PLoS Genet.">
        <title>Genome Sequence and Transcriptome Analyses of Chrysochromulina tobin: Metabolic Tools for Enhanced Algal Fitness in the Prominent Order Prymnesiales (Haptophyceae).</title>
        <authorList>
            <person name="Hovde B.T."/>
            <person name="Deodato C.R."/>
            <person name="Hunsperger H.M."/>
            <person name="Ryken S.A."/>
            <person name="Yost W."/>
            <person name="Jha R.K."/>
            <person name="Patterson J."/>
            <person name="Monnat R.J. Jr."/>
            <person name="Barlow S.B."/>
            <person name="Starkenburg S.R."/>
            <person name="Cattolico R.A."/>
        </authorList>
    </citation>
    <scope>NUCLEOTIDE SEQUENCE</scope>
    <source>
        <strain evidence="2">CCMP291</strain>
    </source>
</reference>
<dbReference type="Proteomes" id="UP000037460">
    <property type="component" value="Unassembled WGS sequence"/>
</dbReference>
<accession>A0A0M0J8X4</accession>
<comment type="caution">
    <text evidence="1">The sequence shown here is derived from an EMBL/GenBank/DDBJ whole genome shotgun (WGS) entry which is preliminary data.</text>
</comment>
<dbReference type="EMBL" id="JWZX01003238">
    <property type="protein sequence ID" value="KOO22930.1"/>
    <property type="molecule type" value="Genomic_DNA"/>
</dbReference>
<gene>
    <name evidence="1" type="ORF">Ctob_002572</name>
</gene>
<sequence length="162" mass="17758">MGKKGKGKGKKGPEDWGARDVEKYVTVEIRNSVWQSMRFTQLLGTSTKLSHLVQLIMDKHQVSGLHGLYLYLGTEVDDSALLRSEEYGLTLKDVNFKNGSINDQIVQVVTYEYAPHKTHDAGTMPPSRSYGISNLPQGLMLPSLRSAAATSVPALAAEPAKK</sequence>
<proteinExistence type="predicted"/>